<dbReference type="InterPro" id="IPR017441">
    <property type="entry name" value="Protein_kinase_ATP_BS"/>
</dbReference>
<dbReference type="PROSITE" id="PS00107">
    <property type="entry name" value="PROTEIN_KINASE_ATP"/>
    <property type="match status" value="1"/>
</dbReference>
<dbReference type="PANTHER" id="PTHR43289">
    <property type="entry name" value="MITOGEN-ACTIVATED PROTEIN KINASE KINASE KINASE 20-RELATED"/>
    <property type="match status" value="1"/>
</dbReference>
<feature type="region of interest" description="Disordered" evidence="6">
    <location>
        <begin position="1"/>
        <end position="47"/>
    </location>
</feature>
<comment type="caution">
    <text evidence="8">The sequence shown here is derived from an EMBL/GenBank/DDBJ whole genome shotgun (WGS) entry which is preliminary data.</text>
</comment>
<evidence type="ECO:0000256" key="4">
    <source>
        <dbReference type="ARBA" id="ARBA00022840"/>
    </source>
</evidence>
<evidence type="ECO:0000256" key="1">
    <source>
        <dbReference type="ARBA" id="ARBA00022679"/>
    </source>
</evidence>
<reference evidence="8 9" key="1">
    <citation type="submission" date="2014-02" db="EMBL/GenBank/DDBJ databases">
        <title>The small core and large imbalanced accessory genome model reveals a collaborative survival strategy of Sorangium cellulosum strains in nature.</title>
        <authorList>
            <person name="Han K."/>
            <person name="Peng R."/>
            <person name="Blom J."/>
            <person name="Li Y.-Z."/>
        </authorList>
    </citation>
    <scope>NUCLEOTIDE SEQUENCE [LARGE SCALE GENOMIC DNA]</scope>
    <source>
        <strain evidence="8 9">So0007-03</strain>
    </source>
</reference>
<dbReference type="GO" id="GO:0004674">
    <property type="term" value="F:protein serine/threonine kinase activity"/>
    <property type="evidence" value="ECO:0007669"/>
    <property type="project" value="TreeGrafter"/>
</dbReference>
<keyword evidence="2 5" id="KW-0547">Nucleotide-binding</keyword>
<keyword evidence="4 5" id="KW-0067">ATP-binding</keyword>
<evidence type="ECO:0000256" key="2">
    <source>
        <dbReference type="ARBA" id="ARBA00022741"/>
    </source>
</evidence>
<feature type="region of interest" description="Disordered" evidence="6">
    <location>
        <begin position="281"/>
        <end position="302"/>
    </location>
</feature>
<dbReference type="EMBL" id="JEME01001620">
    <property type="protein sequence ID" value="KYG06565.1"/>
    <property type="molecule type" value="Genomic_DNA"/>
</dbReference>
<dbReference type="CDD" id="cd14014">
    <property type="entry name" value="STKc_PknB_like"/>
    <property type="match status" value="1"/>
</dbReference>
<dbReference type="Proteomes" id="UP000075502">
    <property type="component" value="Unassembled WGS sequence"/>
</dbReference>
<feature type="binding site" evidence="5">
    <location>
        <position position="118"/>
    </location>
    <ligand>
        <name>ATP</name>
        <dbReference type="ChEBI" id="CHEBI:30616"/>
    </ligand>
</feature>
<name>A0A150TPE4_SORCE</name>
<proteinExistence type="predicted"/>
<evidence type="ECO:0000259" key="7">
    <source>
        <dbReference type="PROSITE" id="PS50011"/>
    </source>
</evidence>
<dbReference type="PANTHER" id="PTHR43289:SF6">
    <property type="entry name" value="SERINE_THREONINE-PROTEIN KINASE NEKL-3"/>
    <property type="match status" value="1"/>
</dbReference>
<evidence type="ECO:0000256" key="6">
    <source>
        <dbReference type="SAM" id="MobiDB-lite"/>
    </source>
</evidence>
<evidence type="ECO:0000313" key="9">
    <source>
        <dbReference type="Proteomes" id="UP000075502"/>
    </source>
</evidence>
<evidence type="ECO:0000313" key="8">
    <source>
        <dbReference type="EMBL" id="KYG06565.1"/>
    </source>
</evidence>
<dbReference type="Pfam" id="PF00069">
    <property type="entry name" value="Pkinase"/>
    <property type="match status" value="1"/>
</dbReference>
<keyword evidence="1" id="KW-0808">Transferase</keyword>
<keyword evidence="3" id="KW-0418">Kinase</keyword>
<sequence>MSAEDHRSEPPPGVTVEPQPSPGVTADAAPSAGATAGADSLSGGGSTASSPSLAFLRQIARVPEVVPAAPIDADESGAFLAAGEDPPRFALRRRLGSGGFGTVYEAFDRKRGALVALKVLRRPDGRAIALFKQEFRALAGIVHPRLVRLYELHRDDARWFFTMELVSGTDVLTHARGEGGPDEARLRAAFREIAEGLAFLHDAGKLHRDIKPSNVMVDAAGAVKVLDFGLVADLNAPTAPVRAGTPRYMAPEQAAGLAVGPAADMYAVGVMLHQALTGRLPAQGGTAPAPGPAARDAPEDLDRLCRELLAHDPAARPTAREVAA</sequence>
<gene>
    <name evidence="8" type="ORF">BE21_34015</name>
</gene>
<feature type="compositionally biased region" description="Low complexity" evidence="6">
    <location>
        <begin position="25"/>
        <end position="40"/>
    </location>
</feature>
<organism evidence="8 9">
    <name type="scientific">Sorangium cellulosum</name>
    <name type="common">Polyangium cellulosum</name>
    <dbReference type="NCBI Taxonomy" id="56"/>
    <lineage>
        <taxon>Bacteria</taxon>
        <taxon>Pseudomonadati</taxon>
        <taxon>Myxococcota</taxon>
        <taxon>Polyangia</taxon>
        <taxon>Polyangiales</taxon>
        <taxon>Polyangiaceae</taxon>
        <taxon>Sorangium</taxon>
    </lineage>
</organism>
<dbReference type="AlphaFoldDB" id="A0A150TPE4"/>
<evidence type="ECO:0000256" key="3">
    <source>
        <dbReference type="ARBA" id="ARBA00022777"/>
    </source>
</evidence>
<dbReference type="InterPro" id="IPR000719">
    <property type="entry name" value="Prot_kinase_dom"/>
</dbReference>
<dbReference type="SUPFAM" id="SSF56112">
    <property type="entry name" value="Protein kinase-like (PK-like)"/>
    <property type="match status" value="1"/>
</dbReference>
<feature type="domain" description="Protein kinase" evidence="7">
    <location>
        <begin position="89"/>
        <end position="324"/>
    </location>
</feature>
<dbReference type="InterPro" id="IPR011009">
    <property type="entry name" value="Kinase-like_dom_sf"/>
</dbReference>
<protein>
    <recommendedName>
        <fullName evidence="7">Protein kinase domain-containing protein</fullName>
    </recommendedName>
</protein>
<dbReference type="Gene3D" id="1.10.510.10">
    <property type="entry name" value="Transferase(Phosphotransferase) domain 1"/>
    <property type="match status" value="1"/>
</dbReference>
<evidence type="ECO:0000256" key="5">
    <source>
        <dbReference type="PROSITE-ProRule" id="PRU10141"/>
    </source>
</evidence>
<dbReference type="SMART" id="SM00220">
    <property type="entry name" value="S_TKc"/>
    <property type="match status" value="1"/>
</dbReference>
<dbReference type="GO" id="GO:0005524">
    <property type="term" value="F:ATP binding"/>
    <property type="evidence" value="ECO:0007669"/>
    <property type="project" value="UniProtKB-UniRule"/>
</dbReference>
<accession>A0A150TPE4</accession>
<feature type="compositionally biased region" description="Low complexity" evidence="6">
    <location>
        <begin position="281"/>
        <end position="295"/>
    </location>
</feature>
<feature type="non-terminal residue" evidence="8">
    <location>
        <position position="324"/>
    </location>
</feature>
<dbReference type="PROSITE" id="PS50011">
    <property type="entry name" value="PROTEIN_KINASE_DOM"/>
    <property type="match status" value="1"/>
</dbReference>